<evidence type="ECO:0000313" key="1">
    <source>
        <dbReference type="EMBL" id="EOT83792.1"/>
    </source>
</evidence>
<dbReference type="STRING" id="1140003.OMY_01161"/>
<dbReference type="Proteomes" id="UP000015961">
    <property type="component" value="Unassembled WGS sequence"/>
</dbReference>
<name>S0NQN2_9ENTE</name>
<evidence type="ECO:0000313" key="2">
    <source>
        <dbReference type="Proteomes" id="UP000015961"/>
    </source>
</evidence>
<protein>
    <submittedName>
        <fullName evidence="1">Uncharacterized protein</fullName>
    </submittedName>
</protein>
<dbReference type="PATRIC" id="fig|1140003.3.peg.1119"/>
<reference evidence="1 2" key="1">
    <citation type="submission" date="2013-03" db="EMBL/GenBank/DDBJ databases">
        <title>The Genome Sequence of Enterococcus sulfureus ATCC_49903 (PacBio/Illumina hybrid assembly).</title>
        <authorList>
            <consortium name="The Broad Institute Genomics Platform"/>
            <consortium name="The Broad Institute Genome Sequencing Center for Infectious Disease"/>
            <person name="Earl A."/>
            <person name="Russ C."/>
            <person name="Gilmore M."/>
            <person name="Surin D."/>
            <person name="Walker B."/>
            <person name="Young S."/>
            <person name="Zeng Q."/>
            <person name="Gargeya S."/>
            <person name="Fitzgerald M."/>
            <person name="Haas B."/>
            <person name="Abouelleil A."/>
            <person name="Allen A.W."/>
            <person name="Alvarado L."/>
            <person name="Arachchi H.M."/>
            <person name="Berlin A.M."/>
            <person name="Chapman S.B."/>
            <person name="Gainer-Dewar J."/>
            <person name="Goldberg J."/>
            <person name="Griggs A."/>
            <person name="Gujja S."/>
            <person name="Hansen M."/>
            <person name="Howarth C."/>
            <person name="Imamovic A."/>
            <person name="Ireland A."/>
            <person name="Larimer J."/>
            <person name="McCowan C."/>
            <person name="Murphy C."/>
            <person name="Pearson M."/>
            <person name="Poon T.W."/>
            <person name="Priest M."/>
            <person name="Roberts A."/>
            <person name="Saif S."/>
            <person name="Shea T."/>
            <person name="Sisk P."/>
            <person name="Sykes S."/>
            <person name="Wortman J."/>
            <person name="Nusbaum C."/>
            <person name="Birren B."/>
        </authorList>
    </citation>
    <scope>NUCLEOTIDE SEQUENCE [LARGE SCALE GENOMIC DNA]</scope>
    <source>
        <strain evidence="1 2">ATCC 49903</strain>
    </source>
</reference>
<proteinExistence type="predicted"/>
<dbReference type="EMBL" id="ASWO01000005">
    <property type="protein sequence ID" value="EOT83792.1"/>
    <property type="molecule type" value="Genomic_DNA"/>
</dbReference>
<comment type="caution">
    <text evidence="1">The sequence shown here is derived from an EMBL/GenBank/DDBJ whole genome shotgun (WGS) entry which is preliminary data.</text>
</comment>
<keyword evidence="2" id="KW-1185">Reference proteome</keyword>
<organism evidence="1 2">
    <name type="scientific">Enterococcus sulfureus ATCC 49903</name>
    <dbReference type="NCBI Taxonomy" id="1140003"/>
    <lineage>
        <taxon>Bacteria</taxon>
        <taxon>Bacillati</taxon>
        <taxon>Bacillota</taxon>
        <taxon>Bacilli</taxon>
        <taxon>Lactobacillales</taxon>
        <taxon>Enterococcaceae</taxon>
        <taxon>Enterococcus</taxon>
    </lineage>
</organism>
<dbReference type="AlphaFoldDB" id="S0NQN2"/>
<dbReference type="RefSeq" id="WP_016185613.1">
    <property type="nucleotide sequence ID" value="NZ_ASWO01000005.1"/>
</dbReference>
<dbReference type="NCBIfam" id="NF040897">
    <property type="entry name" value="SPJ_0845_Nterm"/>
    <property type="match status" value="1"/>
</dbReference>
<gene>
    <name evidence="1" type="ORF">I573_01517</name>
</gene>
<accession>S0NQN2</accession>
<sequence>MGLKFQRDDALDKRLEDFAFLPPEENKKEAVDISRFLLPEDDEASETKEEPSK</sequence>
<dbReference type="InterPro" id="IPR047909">
    <property type="entry name" value="SPJ_0845-like_N"/>
</dbReference>